<evidence type="ECO:0000313" key="1">
    <source>
        <dbReference type="Proteomes" id="UP000887577"/>
    </source>
</evidence>
<sequence>MPGNRFTPGPGLTVNGPNSVFPACNSYSYTITCTAPGFTNLLVTIQMMFPPVIRPISLTFACDAATQQYLDPITMMPISEVQCYM</sequence>
<proteinExistence type="predicted"/>
<accession>A0A914Y319</accession>
<name>A0A914Y319_9BILA</name>
<evidence type="ECO:0000313" key="2">
    <source>
        <dbReference type="WBParaSite" id="PSU_v2.g13847.t1"/>
    </source>
</evidence>
<dbReference type="WBParaSite" id="PSU_v2.g13847.t1">
    <property type="protein sequence ID" value="PSU_v2.g13847.t1"/>
    <property type="gene ID" value="PSU_v2.g13847"/>
</dbReference>
<organism evidence="1 2">
    <name type="scientific">Panagrolaimus superbus</name>
    <dbReference type="NCBI Taxonomy" id="310955"/>
    <lineage>
        <taxon>Eukaryota</taxon>
        <taxon>Metazoa</taxon>
        <taxon>Ecdysozoa</taxon>
        <taxon>Nematoda</taxon>
        <taxon>Chromadorea</taxon>
        <taxon>Rhabditida</taxon>
        <taxon>Tylenchina</taxon>
        <taxon>Panagrolaimomorpha</taxon>
        <taxon>Panagrolaimoidea</taxon>
        <taxon>Panagrolaimidae</taxon>
        <taxon>Panagrolaimus</taxon>
    </lineage>
</organism>
<protein>
    <submittedName>
        <fullName evidence="2">Uncharacterized protein</fullName>
    </submittedName>
</protein>
<reference evidence="2" key="1">
    <citation type="submission" date="2022-11" db="UniProtKB">
        <authorList>
            <consortium name="WormBaseParasite"/>
        </authorList>
    </citation>
    <scope>IDENTIFICATION</scope>
</reference>
<keyword evidence="1" id="KW-1185">Reference proteome</keyword>
<dbReference type="AlphaFoldDB" id="A0A914Y319"/>
<dbReference type="Proteomes" id="UP000887577">
    <property type="component" value="Unplaced"/>
</dbReference>